<name>A0A6D2I6V4_9BRAS</name>
<evidence type="ECO:0000256" key="1">
    <source>
        <dbReference type="SAM" id="MobiDB-lite"/>
    </source>
</evidence>
<dbReference type="AlphaFoldDB" id="A0A6D2I6V4"/>
<gene>
    <name evidence="2" type="ORF">MERR_LOCUS11077</name>
</gene>
<dbReference type="Proteomes" id="UP000467841">
    <property type="component" value="Unassembled WGS sequence"/>
</dbReference>
<protein>
    <submittedName>
        <fullName evidence="2">Uncharacterized protein</fullName>
    </submittedName>
</protein>
<proteinExistence type="predicted"/>
<feature type="compositionally biased region" description="Basic and acidic residues" evidence="1">
    <location>
        <begin position="57"/>
        <end position="79"/>
    </location>
</feature>
<evidence type="ECO:0000313" key="3">
    <source>
        <dbReference type="Proteomes" id="UP000467841"/>
    </source>
</evidence>
<dbReference type="EMBL" id="CACVBM020000832">
    <property type="protein sequence ID" value="CAA7023842.1"/>
    <property type="molecule type" value="Genomic_DNA"/>
</dbReference>
<organism evidence="2 3">
    <name type="scientific">Microthlaspi erraticum</name>
    <dbReference type="NCBI Taxonomy" id="1685480"/>
    <lineage>
        <taxon>Eukaryota</taxon>
        <taxon>Viridiplantae</taxon>
        <taxon>Streptophyta</taxon>
        <taxon>Embryophyta</taxon>
        <taxon>Tracheophyta</taxon>
        <taxon>Spermatophyta</taxon>
        <taxon>Magnoliopsida</taxon>
        <taxon>eudicotyledons</taxon>
        <taxon>Gunneridae</taxon>
        <taxon>Pentapetalae</taxon>
        <taxon>rosids</taxon>
        <taxon>malvids</taxon>
        <taxon>Brassicales</taxon>
        <taxon>Brassicaceae</taxon>
        <taxon>Coluteocarpeae</taxon>
        <taxon>Microthlaspi</taxon>
    </lineage>
</organism>
<comment type="caution">
    <text evidence="2">The sequence shown here is derived from an EMBL/GenBank/DDBJ whole genome shotgun (WGS) entry which is preliminary data.</text>
</comment>
<keyword evidence="3" id="KW-1185">Reference proteome</keyword>
<feature type="region of interest" description="Disordered" evidence="1">
    <location>
        <begin position="45"/>
        <end position="79"/>
    </location>
</feature>
<accession>A0A6D2I6V4</accession>
<reference evidence="2" key="1">
    <citation type="submission" date="2020-01" db="EMBL/GenBank/DDBJ databases">
        <authorList>
            <person name="Mishra B."/>
        </authorList>
    </citation>
    <scope>NUCLEOTIDE SEQUENCE [LARGE SCALE GENOMIC DNA]</scope>
</reference>
<evidence type="ECO:0000313" key="2">
    <source>
        <dbReference type="EMBL" id="CAA7023842.1"/>
    </source>
</evidence>
<sequence length="79" mass="8736">MDGICHITAQMDNTPSVPYYKQLDKMVFASSNSLIHANADEVHRRKAAESDAEAAADAERVADKADRDEMERVAAEAER</sequence>